<feature type="non-terminal residue" evidence="7">
    <location>
        <position position="182"/>
    </location>
</feature>
<comment type="caution">
    <text evidence="7">The sequence shown here is derived from an EMBL/GenBank/DDBJ whole genome shotgun (WGS) entry which is preliminary data.</text>
</comment>
<keyword evidence="2" id="KW-0949">S-adenosyl-L-methionine</keyword>
<dbReference type="EMBL" id="BARS01023504">
    <property type="protein sequence ID" value="GAG12212.1"/>
    <property type="molecule type" value="Genomic_DNA"/>
</dbReference>
<evidence type="ECO:0000256" key="3">
    <source>
        <dbReference type="ARBA" id="ARBA00022723"/>
    </source>
</evidence>
<evidence type="ECO:0000256" key="1">
    <source>
        <dbReference type="ARBA" id="ARBA00001966"/>
    </source>
</evidence>
<dbReference type="GO" id="GO:0005829">
    <property type="term" value="C:cytosol"/>
    <property type="evidence" value="ECO:0007669"/>
    <property type="project" value="TreeGrafter"/>
</dbReference>
<proteinExistence type="predicted"/>
<feature type="domain" description="B12-binding" evidence="6">
    <location>
        <begin position="1"/>
        <end position="146"/>
    </location>
</feature>
<evidence type="ECO:0000259" key="6">
    <source>
        <dbReference type="PROSITE" id="PS51332"/>
    </source>
</evidence>
<protein>
    <recommendedName>
        <fullName evidence="6">B12-binding domain-containing protein</fullName>
    </recommendedName>
</protein>
<evidence type="ECO:0000256" key="4">
    <source>
        <dbReference type="ARBA" id="ARBA00023004"/>
    </source>
</evidence>
<dbReference type="InterPro" id="IPR006158">
    <property type="entry name" value="Cobalamin-bd"/>
</dbReference>
<dbReference type="Gene3D" id="3.40.50.280">
    <property type="entry name" value="Cobalamin-binding domain"/>
    <property type="match status" value="1"/>
</dbReference>
<evidence type="ECO:0000256" key="2">
    <source>
        <dbReference type="ARBA" id="ARBA00022691"/>
    </source>
</evidence>
<comment type="cofactor">
    <cofactor evidence="1">
        <name>[4Fe-4S] cluster</name>
        <dbReference type="ChEBI" id="CHEBI:49883"/>
    </cofactor>
</comment>
<accession>X0VLY4</accession>
<evidence type="ECO:0000256" key="5">
    <source>
        <dbReference type="ARBA" id="ARBA00023014"/>
    </source>
</evidence>
<name>X0VLY4_9ZZZZ</name>
<dbReference type="GO" id="GO:0046872">
    <property type="term" value="F:metal ion binding"/>
    <property type="evidence" value="ECO:0007669"/>
    <property type="project" value="UniProtKB-KW"/>
</dbReference>
<dbReference type="PROSITE" id="PS51332">
    <property type="entry name" value="B12_BINDING"/>
    <property type="match status" value="1"/>
</dbReference>
<keyword evidence="5" id="KW-0411">Iron-sulfur</keyword>
<dbReference type="PROSITE" id="PS51257">
    <property type="entry name" value="PROKAR_LIPOPROTEIN"/>
    <property type="match status" value="1"/>
</dbReference>
<keyword evidence="4" id="KW-0408">Iron</keyword>
<sequence length="182" mass="19727">MRVLLISANTEQINMPVLPLGLACVAAAVQGAGHELQMLNLMMQTDTRQALKEAIVGFNPEIIGISVRNIDDQNMENPKFLLDGVKDVVSGCRKFSGATIVLGGAGYSIFPQASLDFLEADIGIQGEGESAFLKLLERLGENKDLSEIPGLFLAGQDPQREKEYIKSLNDLPLPLPDIHLRA</sequence>
<reference evidence="7" key="1">
    <citation type="journal article" date="2014" name="Front. Microbiol.">
        <title>High frequency of phylogenetically diverse reductive dehalogenase-homologous genes in deep subseafloor sedimentary metagenomes.</title>
        <authorList>
            <person name="Kawai M."/>
            <person name="Futagami T."/>
            <person name="Toyoda A."/>
            <person name="Takaki Y."/>
            <person name="Nishi S."/>
            <person name="Hori S."/>
            <person name="Arai W."/>
            <person name="Tsubouchi T."/>
            <person name="Morono Y."/>
            <person name="Uchiyama I."/>
            <person name="Ito T."/>
            <person name="Fujiyama A."/>
            <person name="Inagaki F."/>
            <person name="Takami H."/>
        </authorList>
    </citation>
    <scope>NUCLEOTIDE SEQUENCE</scope>
    <source>
        <strain evidence="7">Expedition CK06-06</strain>
    </source>
</reference>
<dbReference type="GO" id="GO:0031419">
    <property type="term" value="F:cobalamin binding"/>
    <property type="evidence" value="ECO:0007669"/>
    <property type="project" value="InterPro"/>
</dbReference>
<dbReference type="InterPro" id="IPR051198">
    <property type="entry name" value="BchE-like"/>
</dbReference>
<dbReference type="AlphaFoldDB" id="X0VLY4"/>
<gene>
    <name evidence="7" type="ORF">S01H1_37426</name>
</gene>
<dbReference type="GO" id="GO:0051536">
    <property type="term" value="F:iron-sulfur cluster binding"/>
    <property type="evidence" value="ECO:0007669"/>
    <property type="project" value="UniProtKB-KW"/>
</dbReference>
<dbReference type="PANTHER" id="PTHR43409:SF16">
    <property type="entry name" value="SLR0320 PROTEIN"/>
    <property type="match status" value="1"/>
</dbReference>
<evidence type="ECO:0000313" key="7">
    <source>
        <dbReference type="EMBL" id="GAG12212.1"/>
    </source>
</evidence>
<organism evidence="7">
    <name type="scientific">marine sediment metagenome</name>
    <dbReference type="NCBI Taxonomy" id="412755"/>
    <lineage>
        <taxon>unclassified sequences</taxon>
        <taxon>metagenomes</taxon>
        <taxon>ecological metagenomes</taxon>
    </lineage>
</organism>
<dbReference type="Pfam" id="PF02310">
    <property type="entry name" value="B12-binding"/>
    <property type="match status" value="1"/>
</dbReference>
<keyword evidence="3" id="KW-0479">Metal-binding</keyword>
<dbReference type="PANTHER" id="PTHR43409">
    <property type="entry name" value="ANAEROBIC MAGNESIUM-PROTOPORPHYRIN IX MONOMETHYL ESTER CYCLASE-RELATED"/>
    <property type="match status" value="1"/>
</dbReference>